<dbReference type="CDD" id="cd18791">
    <property type="entry name" value="SF2_C_RHA"/>
    <property type="match status" value="1"/>
</dbReference>
<dbReference type="InterPro" id="IPR027417">
    <property type="entry name" value="P-loop_NTPase"/>
</dbReference>
<dbReference type="InterPro" id="IPR010222">
    <property type="entry name" value="RNA_helicase_HrpA"/>
</dbReference>
<dbReference type="PANTHER" id="PTHR18934:SF99">
    <property type="entry name" value="ATP-DEPENDENT RNA HELICASE DHX37-RELATED"/>
    <property type="match status" value="1"/>
</dbReference>
<dbReference type="GO" id="GO:0003723">
    <property type="term" value="F:RNA binding"/>
    <property type="evidence" value="ECO:0007669"/>
    <property type="project" value="TreeGrafter"/>
</dbReference>
<dbReference type="InterPro" id="IPR001650">
    <property type="entry name" value="Helicase_C-like"/>
</dbReference>
<evidence type="ECO:0000256" key="1">
    <source>
        <dbReference type="ARBA" id="ARBA00022741"/>
    </source>
</evidence>
<dbReference type="PANTHER" id="PTHR18934">
    <property type="entry name" value="ATP-DEPENDENT RNA HELICASE"/>
    <property type="match status" value="1"/>
</dbReference>
<dbReference type="NCBIfam" id="TIGR01967">
    <property type="entry name" value="DEAH_box_HrpA"/>
    <property type="match status" value="1"/>
</dbReference>
<comment type="caution">
    <text evidence="8">The sequence shown here is derived from an EMBL/GenBank/DDBJ whole genome shotgun (WGS) entry which is preliminary data.</text>
</comment>
<dbReference type="InterPro" id="IPR024590">
    <property type="entry name" value="HrpA_C"/>
</dbReference>
<keyword evidence="4" id="KW-0067">ATP-binding</keyword>
<dbReference type="SUPFAM" id="SSF52540">
    <property type="entry name" value="P-loop containing nucleoside triphosphate hydrolases"/>
    <property type="match status" value="1"/>
</dbReference>
<dbReference type="EC" id="3.6.1.-" evidence="8"/>
<name>E6QPU8_9ZZZZ</name>
<dbReference type="GO" id="GO:0016787">
    <property type="term" value="F:hydrolase activity"/>
    <property type="evidence" value="ECO:0007669"/>
    <property type="project" value="UniProtKB-KW"/>
</dbReference>
<feature type="region of interest" description="Disordered" evidence="5">
    <location>
        <begin position="80"/>
        <end position="100"/>
    </location>
</feature>
<sequence length="1120" mass="125985">MGEYDTIILDEAHERSVNIDFLLGYLHQLMQRRPELKLIIASATLDAQRFSRHFGNAPVIEVSGRTYPVEIRYRPIEAPVRSAEESTPRQGVARSGTAQPDEDLKQAALLDAVDELGRLGDGGILVFLPGEREIREAAEVLRKHHPPHVEILPLFARLSVREQERIFQPGNARRIVLSTNLAETSLTVPGIRYVVDTGEARVVRYSLRNKIDQLQTEPVSQAAANQRAGRCGRVAAGVCIRLYSELDFQSRPAFTDPEILRTSLAGTILRMKSLGLGEPEDFPFLDAPTPRSIAEGFGLLEELGAVDAQRKMSALGKRLARLPLEPRIGRVLLAAQQFSCLREALVICAALSVQDPRERPAVQAGSADDRHRAFTDERSDFMGMLKLWAFYDEALRHQKSRRQLQTVCQTHFLNPTRLREWREVHGQLAASVAELGMRENEEPAGYEAIHLALLSGFPGNIGVKQDEGGYMGARGLKFHVHPGSVLGKKQPKWVMVAELMETTRLYGRVAAKIEPEWLEQVAAHLCKRHYFDPHWEKSSAQVSAYEQVQLFGLIIIPRRKVHYGGIQPDLSRELFIRSALVAGEYDTHAEFFVHNRQLIESVGDLEHKARRQDVLIDDEALFAFFDARIPAEIVNGAGFERWRREAERATPRLLYLSRADVMRHDAESITEDWFPQVLQYGGIALPLRYRFEPGHLLDGVTVILPLSLLNVVPAWLFEWLVPGMLREKLTWYVKNLPKHLRRVFVPVPDTVTAVMSGLRTEGALVGALAQSLSARSGLVIGASDWRESPPSHLVMNVCVVDDAGKELGMGRDVLALRAQLGSAAQLVFAEADTTFERGGFKQWTFGDVPPSLPVVRAGARVQAYPAIIDEGDSVALRLFDTSLAAEAAHRAGLVRLFRFALRAQFVALEKDLPDFTRLALAYRPLGSAEALREMLLAVIAEQACLAEGELPREAGQFEQRVVKARVRLRPVTDALCRTLGQILHLWQQILPQVNKVAGPSGRDMQMQLRELIYPGFVAVTPWSSLQYLPRYLQGLQWRIDKLPERRQQDERHTASLVRLITPWQMRRSAQHKNGIQDQKSGDFRWQLEELRISLFAQQLKTPVPVSVKRLEKLWEVIVKG</sequence>
<organism evidence="8">
    <name type="scientific">mine drainage metagenome</name>
    <dbReference type="NCBI Taxonomy" id="410659"/>
    <lineage>
        <taxon>unclassified sequences</taxon>
        <taxon>metagenomes</taxon>
        <taxon>ecological metagenomes</taxon>
    </lineage>
</organism>
<dbReference type="FunFam" id="1.20.120.1080:FF:000005">
    <property type="entry name" value="ATP-dependent helicase HrpA"/>
    <property type="match status" value="1"/>
</dbReference>
<dbReference type="Pfam" id="PF21010">
    <property type="entry name" value="HA2_C"/>
    <property type="match status" value="1"/>
</dbReference>
<protein>
    <submittedName>
        <fullName evidence="8">ATP-dependent RNA helicase hrpA</fullName>
        <ecNumber evidence="8">3.6.1.-</ecNumber>
    </submittedName>
</protein>
<keyword evidence="2 8" id="KW-0378">Hydrolase</keyword>
<dbReference type="AlphaFoldDB" id="E6QPU8"/>
<feature type="domain" description="Helicase C-terminal" evidence="7">
    <location>
        <begin position="108"/>
        <end position="275"/>
    </location>
</feature>
<dbReference type="SMART" id="SM00490">
    <property type="entry name" value="HELICc"/>
    <property type="match status" value="1"/>
</dbReference>
<keyword evidence="1" id="KW-0547">Nucleotide-binding</keyword>
<dbReference type="Pfam" id="PF07717">
    <property type="entry name" value="OB_NTP_bind"/>
    <property type="match status" value="1"/>
</dbReference>
<proteinExistence type="predicted"/>
<evidence type="ECO:0000256" key="3">
    <source>
        <dbReference type="ARBA" id="ARBA00022806"/>
    </source>
</evidence>
<dbReference type="GO" id="GO:0005524">
    <property type="term" value="F:ATP binding"/>
    <property type="evidence" value="ECO:0007669"/>
    <property type="project" value="UniProtKB-KW"/>
</dbReference>
<accession>E6QPU8</accession>
<dbReference type="InterPro" id="IPR007502">
    <property type="entry name" value="Helicase-assoc_dom"/>
</dbReference>
<dbReference type="Pfam" id="PF11898">
    <property type="entry name" value="DUF3418"/>
    <property type="match status" value="1"/>
</dbReference>
<dbReference type="InterPro" id="IPR011709">
    <property type="entry name" value="DEAD-box_helicase_OB_fold"/>
</dbReference>
<dbReference type="Pfam" id="PF00271">
    <property type="entry name" value="Helicase_C"/>
    <property type="match status" value="1"/>
</dbReference>
<dbReference type="InterPro" id="IPR014001">
    <property type="entry name" value="Helicase_ATP-bd"/>
</dbReference>
<reference evidence="8" key="1">
    <citation type="submission" date="2009-10" db="EMBL/GenBank/DDBJ databases">
        <title>Diversity of trophic interactions inside an arsenic-rich microbial ecosystem.</title>
        <authorList>
            <person name="Bertin P.N."/>
            <person name="Heinrich-Salmeron A."/>
            <person name="Pelletier E."/>
            <person name="Goulhen-Chollet F."/>
            <person name="Arsene-Ploetze F."/>
            <person name="Gallien S."/>
            <person name="Calteau A."/>
            <person name="Vallenet D."/>
            <person name="Casiot C."/>
            <person name="Chane-Woon-Ming B."/>
            <person name="Giloteaux L."/>
            <person name="Barakat M."/>
            <person name="Bonnefoy V."/>
            <person name="Bruneel O."/>
            <person name="Chandler M."/>
            <person name="Cleiss J."/>
            <person name="Duran R."/>
            <person name="Elbaz-Poulichet F."/>
            <person name="Fonknechten N."/>
            <person name="Lauga B."/>
            <person name="Mornico D."/>
            <person name="Ortet P."/>
            <person name="Schaeffer C."/>
            <person name="Siguier P."/>
            <person name="Alexander Thil Smith A."/>
            <person name="Van Dorsselaer A."/>
            <person name="Weissenbach J."/>
            <person name="Medigue C."/>
            <person name="Le Paslier D."/>
        </authorList>
    </citation>
    <scope>NUCLEOTIDE SEQUENCE</scope>
</reference>
<evidence type="ECO:0000256" key="4">
    <source>
        <dbReference type="ARBA" id="ARBA00022840"/>
    </source>
</evidence>
<evidence type="ECO:0000256" key="5">
    <source>
        <dbReference type="SAM" id="MobiDB-lite"/>
    </source>
</evidence>
<evidence type="ECO:0000313" key="8">
    <source>
        <dbReference type="EMBL" id="CBI09269.1"/>
    </source>
</evidence>
<dbReference type="Gene3D" id="1.20.120.1080">
    <property type="match status" value="1"/>
</dbReference>
<evidence type="ECO:0000259" key="7">
    <source>
        <dbReference type="PROSITE" id="PS51194"/>
    </source>
</evidence>
<evidence type="ECO:0000259" key="6">
    <source>
        <dbReference type="PROSITE" id="PS51192"/>
    </source>
</evidence>
<evidence type="ECO:0000256" key="2">
    <source>
        <dbReference type="ARBA" id="ARBA00022801"/>
    </source>
</evidence>
<gene>
    <name evidence="8" type="primary">hrpA</name>
    <name evidence="8" type="ORF">CARN7_2941</name>
</gene>
<dbReference type="Gene3D" id="3.40.50.300">
    <property type="entry name" value="P-loop containing nucleotide triphosphate hydrolases"/>
    <property type="match status" value="2"/>
</dbReference>
<dbReference type="PROSITE" id="PS51194">
    <property type="entry name" value="HELICASE_CTER"/>
    <property type="match status" value="1"/>
</dbReference>
<dbReference type="EMBL" id="CABR01000021">
    <property type="protein sequence ID" value="CBI09269.1"/>
    <property type="molecule type" value="Genomic_DNA"/>
</dbReference>
<feature type="domain" description="Helicase ATP-binding" evidence="6">
    <location>
        <begin position="1"/>
        <end position="63"/>
    </location>
</feature>
<keyword evidence="3 8" id="KW-0347">Helicase</keyword>
<dbReference type="PROSITE" id="PS51192">
    <property type="entry name" value="HELICASE_ATP_BIND_1"/>
    <property type="match status" value="1"/>
</dbReference>
<dbReference type="SMART" id="SM00847">
    <property type="entry name" value="HA2"/>
    <property type="match status" value="1"/>
</dbReference>
<dbReference type="GO" id="GO:0003724">
    <property type="term" value="F:RNA helicase activity"/>
    <property type="evidence" value="ECO:0007669"/>
    <property type="project" value="InterPro"/>
</dbReference>